<dbReference type="RefSeq" id="XP_010246589.1">
    <property type="nucleotide sequence ID" value="XM_010248287.1"/>
</dbReference>
<dbReference type="Gene3D" id="2.40.70.10">
    <property type="entry name" value="Acid Proteases"/>
    <property type="match status" value="1"/>
</dbReference>
<feature type="compositionally biased region" description="Polar residues" evidence="1">
    <location>
        <begin position="61"/>
        <end position="77"/>
    </location>
</feature>
<dbReference type="CDD" id="cd00303">
    <property type="entry name" value="retropepsin_like"/>
    <property type="match status" value="1"/>
</dbReference>
<dbReference type="GeneID" id="104589850"/>
<reference evidence="3" key="1">
    <citation type="submission" date="2025-08" db="UniProtKB">
        <authorList>
            <consortium name="RefSeq"/>
        </authorList>
    </citation>
    <scope>IDENTIFICATION</scope>
</reference>
<evidence type="ECO:0000313" key="3">
    <source>
        <dbReference type="RefSeq" id="XP_010246589.1"/>
    </source>
</evidence>
<feature type="compositionally biased region" description="Polar residues" evidence="1">
    <location>
        <begin position="37"/>
        <end position="51"/>
    </location>
</feature>
<accession>A0A1U7ZEZ7</accession>
<dbReference type="InterPro" id="IPR021109">
    <property type="entry name" value="Peptidase_aspartic_dom_sf"/>
</dbReference>
<sequence length="189" mass="21054">MQHPPNLATMMNLAPAFERKMQLSHGNLSIGRPATTWAPSKTTGVSPSLTTNKEKRPPTGNPSRLASSAGSSRTTPSFRRLSRAEMAERHARGQCFNCDDLYSSGHRCKKLFYLLVEEPEEDEEEPAALEPEISLHAITGIQTSQTMQLRVRIAGQPVHILVDSRSTHNFVNEQAARRLELPMEIKPQL</sequence>
<name>A0A1U7ZEZ7_NELNU</name>
<evidence type="ECO:0000313" key="2">
    <source>
        <dbReference type="Proteomes" id="UP000189703"/>
    </source>
</evidence>
<protein>
    <submittedName>
        <fullName evidence="3">Uncharacterized protein LOC104589850</fullName>
    </submittedName>
</protein>
<organism evidence="2 3">
    <name type="scientific">Nelumbo nucifera</name>
    <name type="common">Sacred lotus</name>
    <dbReference type="NCBI Taxonomy" id="4432"/>
    <lineage>
        <taxon>Eukaryota</taxon>
        <taxon>Viridiplantae</taxon>
        <taxon>Streptophyta</taxon>
        <taxon>Embryophyta</taxon>
        <taxon>Tracheophyta</taxon>
        <taxon>Spermatophyta</taxon>
        <taxon>Magnoliopsida</taxon>
        <taxon>Proteales</taxon>
        <taxon>Nelumbonaceae</taxon>
        <taxon>Nelumbo</taxon>
    </lineage>
</organism>
<dbReference type="AlphaFoldDB" id="A0A1U7ZEZ7"/>
<dbReference type="eggNOG" id="ENOG502T16E">
    <property type="taxonomic scope" value="Eukaryota"/>
</dbReference>
<gene>
    <name evidence="3" type="primary">LOC104589850</name>
</gene>
<evidence type="ECO:0000256" key="1">
    <source>
        <dbReference type="SAM" id="MobiDB-lite"/>
    </source>
</evidence>
<proteinExistence type="predicted"/>
<dbReference type="InParanoid" id="A0A1U7ZEZ7"/>
<feature type="region of interest" description="Disordered" evidence="1">
    <location>
        <begin position="29"/>
        <end position="78"/>
    </location>
</feature>
<dbReference type="Proteomes" id="UP000189703">
    <property type="component" value="Unplaced"/>
</dbReference>
<dbReference type="OrthoDB" id="1934862at2759"/>
<keyword evidence="2" id="KW-1185">Reference proteome</keyword>
<dbReference type="OMA" id="ANSECVP"/>
<dbReference type="KEGG" id="nnu:104589850"/>